<evidence type="ECO:0000313" key="3">
    <source>
        <dbReference type="Proteomes" id="UP000596661"/>
    </source>
</evidence>
<organism evidence="2 3">
    <name type="scientific">Cannabis sativa</name>
    <name type="common">Hemp</name>
    <name type="synonym">Marijuana</name>
    <dbReference type="NCBI Taxonomy" id="3483"/>
    <lineage>
        <taxon>Eukaryota</taxon>
        <taxon>Viridiplantae</taxon>
        <taxon>Streptophyta</taxon>
        <taxon>Embryophyta</taxon>
        <taxon>Tracheophyta</taxon>
        <taxon>Spermatophyta</taxon>
        <taxon>Magnoliopsida</taxon>
        <taxon>eudicotyledons</taxon>
        <taxon>Gunneridae</taxon>
        <taxon>Pentapetalae</taxon>
        <taxon>rosids</taxon>
        <taxon>fabids</taxon>
        <taxon>Rosales</taxon>
        <taxon>Cannabaceae</taxon>
        <taxon>Cannabis</taxon>
    </lineage>
</organism>
<dbReference type="InterPro" id="IPR000477">
    <property type="entry name" value="RT_dom"/>
</dbReference>
<protein>
    <recommendedName>
        <fullName evidence="1">Reverse transcriptase domain-containing protein</fullName>
    </recommendedName>
</protein>
<dbReference type="Gramene" id="evm.model.08.1640">
    <property type="protein sequence ID" value="cds.evm.model.08.1640"/>
    <property type="gene ID" value="evm.TU.08.1640"/>
</dbReference>
<dbReference type="GO" id="GO:0003676">
    <property type="term" value="F:nucleic acid binding"/>
    <property type="evidence" value="ECO:0007669"/>
    <property type="project" value="InterPro"/>
</dbReference>
<dbReference type="InterPro" id="IPR026960">
    <property type="entry name" value="RVT-Znf"/>
</dbReference>
<name>A0A803Q9B8_CANSA</name>
<reference evidence="2" key="1">
    <citation type="submission" date="2018-11" db="EMBL/GenBank/DDBJ databases">
        <authorList>
            <person name="Grassa J C."/>
        </authorList>
    </citation>
    <scope>NUCLEOTIDE SEQUENCE [LARGE SCALE GENOMIC DNA]</scope>
</reference>
<proteinExistence type="predicted"/>
<evidence type="ECO:0000259" key="1">
    <source>
        <dbReference type="PROSITE" id="PS50878"/>
    </source>
</evidence>
<feature type="domain" description="Reverse transcriptase" evidence="1">
    <location>
        <begin position="133"/>
        <end position="414"/>
    </location>
</feature>
<sequence>MNSREVIEEAQNFDEKARTEARANLEEGLRREEIFWRQKSRVAWLKDGDRSTKFFMASTNGSRLKFNAEEWTHLKIDDIARDDLLDAPSEEEVLKALASMGIDKAPEPDGFPVAFFRSHWDTIRVDFIKFINHFFATAELPQYINYTNLVLVPKKDCPSMVCDFRPIALCNVQYKCISKIITTRLRDILPSIISPTQTAFIKGRCITENTAIAKEIIHSMSRKKGSKGFMMIKLDMEKAYDKMDWDFLMVALSFHGFKNPLLGWIKSFIQIQSMNVLINGVKQGSINPTSGLRQGDPLSPTLFILAADLLSRLLQDYTNNGRIKGFKVTRTAPSITHLMFADDVVLFGQATIKEAQAFMECLQTYCAWSGQAVNLRKSTVFFSKGVPRNRINDITSLLGMCKMKNDASYLGIPLFRSKKRSNDMQYLVQRVLSRIEGWKSRLLSKVGRTCLVQLVGTSIPLYVATSEVIPSGIANKMEQGLRKFSWGDNEKRNSIHTISWSSLCKSKFKGGLGIRRIKDFNSALLLKWGWKLITDSQNLWCFIMNEKYLKGRNLFDVEMKGTESMLWKAILKSRLLLKEGLCRKIGDGTTTSIWFDAWVPNGEHMPQPLLDATQGANLVSYFINENMSWNEGRVRLCFNDRDSQNILNIGLPAQTQPDAWRWLGDPRGTFSVKSAYKLVTHSALQDQSTWDWKILWNSPIHGRLKFLWWQLMRDVLPTRKKIVDLWGVRSDQLHCTNWTSWMAWFLDKNHRPQLLSFDEFMTGALCIFKVIWEARNEVIHGSSIRPIMEAINLVNRLYNDHRSRWNSKAGKSVHKRITDAGWWNCCTDVSIQLNHSFGAAVFRDHMDRIVLIYSERFSATDPTLAEASMLASAAEYAMGNLKGKVVFYCDNDVVVANCSTICNTNQVLDIKGVADRFKSAVRLLEDSKLRKVDRNFNFLAHNSAKWAVAVNATGVLDLGSMDVNIFSNVREWAPN</sequence>
<dbReference type="CDD" id="cd01650">
    <property type="entry name" value="RT_nLTR_like"/>
    <property type="match status" value="1"/>
</dbReference>
<dbReference type="Pfam" id="PF13456">
    <property type="entry name" value="RVT_3"/>
    <property type="match status" value="1"/>
</dbReference>
<dbReference type="GO" id="GO:0004523">
    <property type="term" value="F:RNA-DNA hybrid ribonuclease activity"/>
    <property type="evidence" value="ECO:0007669"/>
    <property type="project" value="InterPro"/>
</dbReference>
<dbReference type="Pfam" id="PF00078">
    <property type="entry name" value="RVT_1"/>
    <property type="match status" value="1"/>
</dbReference>
<accession>A0A803Q9B8</accession>
<dbReference type="AlphaFoldDB" id="A0A803Q9B8"/>
<reference evidence="2" key="2">
    <citation type="submission" date="2021-03" db="UniProtKB">
        <authorList>
            <consortium name="EnsemblPlants"/>
        </authorList>
    </citation>
    <scope>IDENTIFICATION</scope>
</reference>
<dbReference type="PROSITE" id="PS50878">
    <property type="entry name" value="RT_POL"/>
    <property type="match status" value="1"/>
</dbReference>
<dbReference type="PANTHER" id="PTHR33116">
    <property type="entry name" value="REVERSE TRANSCRIPTASE ZINC-BINDING DOMAIN-CONTAINING PROTEIN-RELATED-RELATED"/>
    <property type="match status" value="1"/>
</dbReference>
<dbReference type="EMBL" id="UZAU01000714">
    <property type="status" value="NOT_ANNOTATED_CDS"/>
    <property type="molecule type" value="Genomic_DNA"/>
</dbReference>
<dbReference type="Pfam" id="PF13966">
    <property type="entry name" value="zf-RVT"/>
    <property type="match status" value="1"/>
</dbReference>
<dbReference type="PANTHER" id="PTHR33116:SF86">
    <property type="entry name" value="REVERSE TRANSCRIPTASE DOMAIN-CONTAINING PROTEIN"/>
    <property type="match status" value="1"/>
</dbReference>
<keyword evidence="3" id="KW-1185">Reference proteome</keyword>
<dbReference type="EnsemblPlants" id="evm.model.08.1640">
    <property type="protein sequence ID" value="cds.evm.model.08.1640"/>
    <property type="gene ID" value="evm.TU.08.1640"/>
</dbReference>
<dbReference type="InterPro" id="IPR002156">
    <property type="entry name" value="RNaseH_domain"/>
</dbReference>
<evidence type="ECO:0000313" key="2">
    <source>
        <dbReference type="EnsemblPlants" id="cds.evm.model.08.1640"/>
    </source>
</evidence>
<dbReference type="Proteomes" id="UP000596661">
    <property type="component" value="Chromosome 8"/>
</dbReference>